<evidence type="ECO:0000313" key="1">
    <source>
        <dbReference type="EMBL" id="MDQ0456177.1"/>
    </source>
</evidence>
<dbReference type="Proteomes" id="UP001235269">
    <property type="component" value="Unassembled WGS sequence"/>
</dbReference>
<dbReference type="EMBL" id="JAUSWH010000007">
    <property type="protein sequence ID" value="MDQ0456177.1"/>
    <property type="molecule type" value="Genomic_DNA"/>
</dbReference>
<comment type="caution">
    <text evidence="1">The sequence shown here is derived from an EMBL/GenBank/DDBJ whole genome shotgun (WGS) entry which is preliminary data.</text>
</comment>
<gene>
    <name evidence="1" type="ORF">QO005_002518</name>
</gene>
<dbReference type="InterPro" id="IPR046163">
    <property type="entry name" value="DUF6165"/>
</dbReference>
<dbReference type="Pfam" id="PF19662">
    <property type="entry name" value="DUF6165"/>
    <property type="match status" value="1"/>
</dbReference>
<dbReference type="RefSeq" id="WP_307158375.1">
    <property type="nucleotide sequence ID" value="NZ_JAUSWH010000007.1"/>
</dbReference>
<sequence>MIEVPVSWGELIDKITILQIKVERIADAGKRANVERELALLTERLQPVAAHPGVGAVMGDLKAVNTALWEIEDDIRDCEREGDFGSRFVELARSVYITNDRRAELKRQINVELGSGIIEEKSYKPYAAEAVNA</sequence>
<name>A0ABU0ID56_9HYPH</name>
<organism evidence="1 2">
    <name type="scientific">Rhizobium paknamense</name>
    <dbReference type="NCBI Taxonomy" id="1206817"/>
    <lineage>
        <taxon>Bacteria</taxon>
        <taxon>Pseudomonadati</taxon>
        <taxon>Pseudomonadota</taxon>
        <taxon>Alphaproteobacteria</taxon>
        <taxon>Hyphomicrobiales</taxon>
        <taxon>Rhizobiaceae</taxon>
        <taxon>Rhizobium/Agrobacterium group</taxon>
        <taxon>Rhizobium</taxon>
    </lineage>
</organism>
<keyword evidence="2" id="KW-1185">Reference proteome</keyword>
<protein>
    <submittedName>
        <fullName evidence="1">Uncharacterized protein</fullName>
    </submittedName>
</protein>
<proteinExistence type="predicted"/>
<evidence type="ECO:0000313" key="2">
    <source>
        <dbReference type="Proteomes" id="UP001235269"/>
    </source>
</evidence>
<reference evidence="1 2" key="1">
    <citation type="submission" date="2023-07" db="EMBL/GenBank/DDBJ databases">
        <title>Genomic Encyclopedia of Type Strains, Phase IV (KMG-IV): sequencing the most valuable type-strain genomes for metagenomic binning, comparative biology and taxonomic classification.</title>
        <authorList>
            <person name="Goeker M."/>
        </authorList>
    </citation>
    <scope>NUCLEOTIDE SEQUENCE [LARGE SCALE GENOMIC DNA]</scope>
    <source>
        <strain evidence="1 2">DSM 100301</strain>
    </source>
</reference>
<accession>A0ABU0ID56</accession>